<name>A0A8J6TLF5_9BACT</name>
<accession>A0A8J6TLF5</accession>
<dbReference type="EMBL" id="JACNJH010000098">
    <property type="protein sequence ID" value="MBC8360593.1"/>
    <property type="molecule type" value="Genomic_DNA"/>
</dbReference>
<evidence type="ECO:0000313" key="3">
    <source>
        <dbReference type="Proteomes" id="UP000603434"/>
    </source>
</evidence>
<reference evidence="2 3" key="1">
    <citation type="submission" date="2020-08" db="EMBL/GenBank/DDBJ databases">
        <title>Bridging the membrane lipid divide: bacteria of the FCB group superphylum have the potential to synthesize archaeal ether lipids.</title>
        <authorList>
            <person name="Villanueva L."/>
            <person name="Von Meijenfeldt F.A.B."/>
            <person name="Westbye A.B."/>
            <person name="Yadav S."/>
            <person name="Hopmans E.C."/>
            <person name="Dutilh B.E."/>
            <person name="Sinninghe Damste J.S."/>
        </authorList>
    </citation>
    <scope>NUCLEOTIDE SEQUENCE [LARGE SCALE GENOMIC DNA]</scope>
    <source>
        <strain evidence="2">NIOZ-UU30</strain>
    </source>
</reference>
<comment type="caution">
    <text evidence="2">The sequence shown here is derived from an EMBL/GenBank/DDBJ whole genome shotgun (WGS) entry which is preliminary data.</text>
</comment>
<dbReference type="InterPro" id="IPR000719">
    <property type="entry name" value="Prot_kinase_dom"/>
</dbReference>
<gene>
    <name evidence="2" type="ORF">H8E23_04265</name>
</gene>
<protein>
    <recommendedName>
        <fullName evidence="1">Protein kinase domain-containing protein</fullName>
    </recommendedName>
</protein>
<organism evidence="2 3">
    <name type="scientific">Candidatus Desulfatibia profunda</name>
    <dbReference type="NCBI Taxonomy" id="2841695"/>
    <lineage>
        <taxon>Bacteria</taxon>
        <taxon>Pseudomonadati</taxon>
        <taxon>Thermodesulfobacteriota</taxon>
        <taxon>Desulfobacteria</taxon>
        <taxon>Desulfobacterales</taxon>
        <taxon>Desulfobacterales incertae sedis</taxon>
        <taxon>Candidatus Desulfatibia</taxon>
    </lineage>
</organism>
<dbReference type="PROSITE" id="PS50011">
    <property type="entry name" value="PROTEIN_KINASE_DOM"/>
    <property type="match status" value="1"/>
</dbReference>
<dbReference type="Proteomes" id="UP000603434">
    <property type="component" value="Unassembled WGS sequence"/>
</dbReference>
<dbReference type="Gene3D" id="1.10.510.10">
    <property type="entry name" value="Transferase(Phosphotransferase) domain 1"/>
    <property type="match status" value="1"/>
</dbReference>
<feature type="domain" description="Protein kinase" evidence="1">
    <location>
        <begin position="1"/>
        <end position="95"/>
    </location>
</feature>
<evidence type="ECO:0000259" key="1">
    <source>
        <dbReference type="PROSITE" id="PS50011"/>
    </source>
</evidence>
<sequence length="95" mass="10946">MRHPGNIKTLGRYEISSFDPSNIMLTKRGEVKLMDFGISRFLKEDPKDGPKISGTPYYMLKQSPDAVQVKFLREFYNIKILQLVDANLRLIRAGK</sequence>
<dbReference type="InterPro" id="IPR011009">
    <property type="entry name" value="Kinase-like_dom_sf"/>
</dbReference>
<dbReference type="AlphaFoldDB" id="A0A8J6TLF5"/>
<evidence type="ECO:0000313" key="2">
    <source>
        <dbReference type="EMBL" id="MBC8360593.1"/>
    </source>
</evidence>
<dbReference type="GO" id="GO:0004672">
    <property type="term" value="F:protein kinase activity"/>
    <property type="evidence" value="ECO:0007669"/>
    <property type="project" value="InterPro"/>
</dbReference>
<dbReference type="GO" id="GO:0005524">
    <property type="term" value="F:ATP binding"/>
    <property type="evidence" value="ECO:0007669"/>
    <property type="project" value="InterPro"/>
</dbReference>
<dbReference type="SUPFAM" id="SSF56112">
    <property type="entry name" value="Protein kinase-like (PK-like)"/>
    <property type="match status" value="1"/>
</dbReference>
<proteinExistence type="predicted"/>